<keyword evidence="2" id="KW-0694">RNA-binding</keyword>
<evidence type="ECO:0000313" key="5">
    <source>
        <dbReference type="EMBL" id="KAH9326750.1"/>
    </source>
</evidence>
<dbReference type="InterPro" id="IPR001878">
    <property type="entry name" value="Znf_CCHC"/>
</dbReference>
<dbReference type="SUPFAM" id="SSF54791">
    <property type="entry name" value="Eukaryotic type KH-domain (KH-domain type I)"/>
    <property type="match status" value="1"/>
</dbReference>
<reference evidence="5 6" key="1">
    <citation type="journal article" date="2021" name="Nat. Plants">
        <title>The Taxus genome provides insights into paclitaxel biosynthesis.</title>
        <authorList>
            <person name="Xiong X."/>
            <person name="Gou J."/>
            <person name="Liao Q."/>
            <person name="Li Y."/>
            <person name="Zhou Q."/>
            <person name="Bi G."/>
            <person name="Li C."/>
            <person name="Du R."/>
            <person name="Wang X."/>
            <person name="Sun T."/>
            <person name="Guo L."/>
            <person name="Liang H."/>
            <person name="Lu P."/>
            <person name="Wu Y."/>
            <person name="Zhang Z."/>
            <person name="Ro D.K."/>
            <person name="Shang Y."/>
            <person name="Huang S."/>
            <person name="Yan J."/>
        </authorList>
    </citation>
    <scope>NUCLEOTIDE SEQUENCE [LARGE SCALE GENOMIC DNA]</scope>
    <source>
        <strain evidence="5">Ta-2019</strain>
    </source>
</reference>
<dbReference type="PANTHER" id="PTHR34210:SF3">
    <property type="entry name" value="CCHC-TYPE DOMAIN-CONTAINING PROTEIN"/>
    <property type="match status" value="1"/>
</dbReference>
<dbReference type="InterPro" id="IPR004087">
    <property type="entry name" value="KH_dom"/>
</dbReference>
<dbReference type="SUPFAM" id="SSF57756">
    <property type="entry name" value="Retrovirus zinc finger-like domains"/>
    <property type="match status" value="1"/>
</dbReference>
<evidence type="ECO:0000256" key="1">
    <source>
        <dbReference type="PROSITE-ProRule" id="PRU00047"/>
    </source>
</evidence>
<feature type="region of interest" description="Disordered" evidence="3">
    <location>
        <begin position="195"/>
        <end position="311"/>
    </location>
</feature>
<dbReference type="OMA" id="AQSKSPC"/>
<dbReference type="PROSITE" id="PS50084">
    <property type="entry name" value="KH_TYPE_1"/>
    <property type="match status" value="1"/>
</dbReference>
<dbReference type="CDD" id="cd02393">
    <property type="entry name" value="KH-I_PNPase"/>
    <property type="match status" value="1"/>
</dbReference>
<dbReference type="AlphaFoldDB" id="A0AA38LL62"/>
<name>A0AA38LL62_TAXCH</name>
<dbReference type="Gene3D" id="3.30.1370.10">
    <property type="entry name" value="K Homology domain, type 1"/>
    <property type="match status" value="1"/>
</dbReference>
<dbReference type="GO" id="GO:0008270">
    <property type="term" value="F:zinc ion binding"/>
    <property type="evidence" value="ECO:0007669"/>
    <property type="project" value="UniProtKB-KW"/>
</dbReference>
<dbReference type="Pfam" id="PF00013">
    <property type="entry name" value="KH_1"/>
    <property type="match status" value="1"/>
</dbReference>
<evidence type="ECO:0000256" key="2">
    <source>
        <dbReference type="PROSITE-ProRule" id="PRU00117"/>
    </source>
</evidence>
<dbReference type="PROSITE" id="PS50158">
    <property type="entry name" value="ZF_CCHC"/>
    <property type="match status" value="1"/>
</dbReference>
<dbReference type="InterPro" id="IPR036875">
    <property type="entry name" value="Znf_CCHC_sf"/>
</dbReference>
<evidence type="ECO:0000256" key="3">
    <source>
        <dbReference type="SAM" id="MobiDB-lite"/>
    </source>
</evidence>
<feature type="compositionally biased region" description="Polar residues" evidence="3">
    <location>
        <begin position="289"/>
        <end position="299"/>
    </location>
</feature>
<dbReference type="EMBL" id="JAHRHJ020000002">
    <property type="protein sequence ID" value="KAH9326750.1"/>
    <property type="molecule type" value="Genomic_DNA"/>
</dbReference>
<accession>A0AA38LL62</accession>
<dbReference type="InterPro" id="IPR004088">
    <property type="entry name" value="KH_dom_type_1"/>
</dbReference>
<feature type="compositionally biased region" description="Basic and acidic residues" evidence="3">
    <location>
        <begin position="302"/>
        <end position="311"/>
    </location>
</feature>
<feature type="compositionally biased region" description="Acidic residues" evidence="3">
    <location>
        <begin position="1"/>
        <end position="11"/>
    </location>
</feature>
<dbReference type="SMART" id="SM00322">
    <property type="entry name" value="KH"/>
    <property type="match status" value="1"/>
</dbReference>
<feature type="region of interest" description="Disordered" evidence="3">
    <location>
        <begin position="1"/>
        <end position="71"/>
    </location>
</feature>
<keyword evidence="6" id="KW-1185">Reference proteome</keyword>
<gene>
    <name evidence="5" type="ORF">KI387_006928</name>
</gene>
<dbReference type="GO" id="GO:0003723">
    <property type="term" value="F:RNA binding"/>
    <property type="evidence" value="ECO:0007669"/>
    <property type="project" value="UniProtKB-UniRule"/>
</dbReference>
<protein>
    <recommendedName>
        <fullName evidence="4">CCHC-type domain-containing protein</fullName>
    </recommendedName>
</protein>
<feature type="domain" description="CCHC-type" evidence="4">
    <location>
        <begin position="98"/>
        <end position="112"/>
    </location>
</feature>
<comment type="caution">
    <text evidence="5">The sequence shown here is derived from an EMBL/GenBank/DDBJ whole genome shotgun (WGS) entry which is preliminary data.</text>
</comment>
<proteinExistence type="predicted"/>
<organism evidence="5 6">
    <name type="scientific">Taxus chinensis</name>
    <name type="common">Chinese yew</name>
    <name type="synonym">Taxus wallichiana var. chinensis</name>
    <dbReference type="NCBI Taxonomy" id="29808"/>
    <lineage>
        <taxon>Eukaryota</taxon>
        <taxon>Viridiplantae</taxon>
        <taxon>Streptophyta</taxon>
        <taxon>Embryophyta</taxon>
        <taxon>Tracheophyta</taxon>
        <taxon>Spermatophyta</taxon>
        <taxon>Pinopsida</taxon>
        <taxon>Pinidae</taxon>
        <taxon>Conifers II</taxon>
        <taxon>Cupressales</taxon>
        <taxon>Taxaceae</taxon>
        <taxon>Taxus</taxon>
    </lineage>
</organism>
<keyword evidence="1" id="KW-0862">Zinc</keyword>
<keyword evidence="1" id="KW-0479">Metal-binding</keyword>
<sequence>MAETPDDERDDEFFKEVYGKEYTGPPKLNTEKSIENYKSTKRPRSSTNVGGESDDDQEERDPNAVPTDFTSREAKVWEAKSKAIERNWKRKKEEEFTCKICGESGHFTQGCPTTLGANRTREFIENIPVKDKRLKPRIIGSGGSVIQKIEKDSGCRIRIEDDHTTGNGSFVVRISGPDRLCLIKGTDAVKKLVNEAEDGGKSPGLPQSRGLHRGFNDENPSSVAQRQYVSSQRHRSTSGSPSRFGSRHRNSKEEKLTSDIRFSQLEGGRKFDGSSSHSKKSPNFAALYSNKSDSSSYQHHGQAVERSVHEGEKWLADPRGKESEAGIRSEYYAFPKTLEELEQDFQKEALDIFGAKSAEEDDEKMKHRERLRAIREAFQKNMVSLQARQMRQWEEFMHREAHAPQRHYQQQLDRSQQVYNRVGSAAYDGAGGGVVGNHGPYGGNRPMEQQIGKYTASHDIYQGPRPDLYGGKAPYNADLYDNPQAFRNYR</sequence>
<keyword evidence="1" id="KW-0863">Zinc-finger</keyword>
<evidence type="ECO:0000259" key="4">
    <source>
        <dbReference type="PROSITE" id="PS50158"/>
    </source>
</evidence>
<feature type="compositionally biased region" description="Polar residues" evidence="3">
    <location>
        <begin position="218"/>
        <end position="243"/>
    </location>
</feature>
<dbReference type="PANTHER" id="PTHR34210">
    <property type="entry name" value="OS01G0252900 PROTEIN"/>
    <property type="match status" value="1"/>
</dbReference>
<dbReference type="InterPro" id="IPR036612">
    <property type="entry name" value="KH_dom_type_1_sf"/>
</dbReference>
<dbReference type="Proteomes" id="UP000824469">
    <property type="component" value="Unassembled WGS sequence"/>
</dbReference>
<evidence type="ECO:0000313" key="6">
    <source>
        <dbReference type="Proteomes" id="UP000824469"/>
    </source>
</evidence>